<protein>
    <submittedName>
        <fullName evidence="1">Uncharacterized protein</fullName>
    </submittedName>
</protein>
<dbReference type="Proteomes" id="UP000298663">
    <property type="component" value="Unassembled WGS sequence"/>
</dbReference>
<evidence type="ECO:0000313" key="2">
    <source>
        <dbReference type="Proteomes" id="UP000298663"/>
    </source>
</evidence>
<gene>
    <name evidence="1" type="ORF">L596_002282</name>
</gene>
<evidence type="ECO:0000313" key="1">
    <source>
        <dbReference type="EMBL" id="TMS34754.1"/>
    </source>
</evidence>
<keyword evidence="2" id="KW-1185">Reference proteome</keyword>
<name>A0A4U8UNU2_STECR</name>
<sequence>MNNRRQRHFELTLELCFTDKADAPFPEHDHRRHAQQYESDRKRAQELLDDYRRSGQRLEPKDVFRLVRPLIVCCLIRTDVNMSQFCEMV</sequence>
<dbReference type="AlphaFoldDB" id="A0A4U8UNU2"/>
<organism evidence="1 2">
    <name type="scientific">Steinernema carpocapsae</name>
    <name type="common">Entomopathogenic nematode</name>
    <dbReference type="NCBI Taxonomy" id="34508"/>
    <lineage>
        <taxon>Eukaryota</taxon>
        <taxon>Metazoa</taxon>
        <taxon>Ecdysozoa</taxon>
        <taxon>Nematoda</taxon>
        <taxon>Chromadorea</taxon>
        <taxon>Rhabditida</taxon>
        <taxon>Tylenchina</taxon>
        <taxon>Panagrolaimomorpha</taxon>
        <taxon>Strongyloidoidea</taxon>
        <taxon>Steinernematidae</taxon>
        <taxon>Steinernema</taxon>
    </lineage>
</organism>
<proteinExistence type="predicted"/>
<dbReference type="EMBL" id="AZBU02000001">
    <property type="protein sequence ID" value="TMS34754.1"/>
    <property type="molecule type" value="Genomic_DNA"/>
</dbReference>
<comment type="caution">
    <text evidence="1">The sequence shown here is derived from an EMBL/GenBank/DDBJ whole genome shotgun (WGS) entry which is preliminary data.</text>
</comment>
<accession>A0A4U8UNU2</accession>
<reference evidence="1 2" key="2">
    <citation type="journal article" date="2019" name="G3 (Bethesda)">
        <title>Hybrid Assembly of the Genome of the Entomopathogenic Nematode Steinernema carpocapsae Identifies the X-Chromosome.</title>
        <authorList>
            <person name="Serra L."/>
            <person name="Macchietto M."/>
            <person name="Macias-Munoz A."/>
            <person name="McGill C.J."/>
            <person name="Rodriguez I.M."/>
            <person name="Rodriguez B."/>
            <person name="Murad R."/>
            <person name="Mortazavi A."/>
        </authorList>
    </citation>
    <scope>NUCLEOTIDE SEQUENCE [LARGE SCALE GENOMIC DNA]</scope>
    <source>
        <strain evidence="1 2">ALL</strain>
    </source>
</reference>
<reference evidence="1 2" key="1">
    <citation type="journal article" date="2015" name="Genome Biol.">
        <title>Comparative genomics of Steinernema reveals deeply conserved gene regulatory networks.</title>
        <authorList>
            <person name="Dillman A.R."/>
            <person name="Macchietto M."/>
            <person name="Porter C.F."/>
            <person name="Rogers A."/>
            <person name="Williams B."/>
            <person name="Antoshechkin I."/>
            <person name="Lee M.M."/>
            <person name="Goodwin Z."/>
            <person name="Lu X."/>
            <person name="Lewis E.E."/>
            <person name="Goodrich-Blair H."/>
            <person name="Stock S.P."/>
            <person name="Adams B.J."/>
            <person name="Sternberg P.W."/>
            <person name="Mortazavi A."/>
        </authorList>
    </citation>
    <scope>NUCLEOTIDE SEQUENCE [LARGE SCALE GENOMIC DNA]</scope>
    <source>
        <strain evidence="1 2">ALL</strain>
    </source>
</reference>